<comment type="caution">
    <text evidence="5">The sequence shown here is derived from an EMBL/GenBank/DDBJ whole genome shotgun (WGS) entry which is preliminary data.</text>
</comment>
<proteinExistence type="inferred from homology"/>
<reference evidence="6" key="1">
    <citation type="journal article" date="2019" name="Int. J. Syst. Evol. Microbiol.">
        <title>The Global Catalogue of Microorganisms (GCM) 10K type strain sequencing project: providing services to taxonomists for standard genome sequencing and annotation.</title>
        <authorList>
            <consortium name="The Broad Institute Genomics Platform"/>
            <consortium name="The Broad Institute Genome Sequencing Center for Infectious Disease"/>
            <person name="Wu L."/>
            <person name="Ma J."/>
        </authorList>
    </citation>
    <scope>NUCLEOTIDE SEQUENCE [LARGE SCALE GENOMIC DNA]</scope>
    <source>
        <strain evidence="6">KCTC 12861</strain>
    </source>
</reference>
<dbReference type="SUPFAM" id="SSF54506">
    <property type="entry name" value="Diaminopimelate epimerase-like"/>
    <property type="match status" value="1"/>
</dbReference>
<evidence type="ECO:0000313" key="5">
    <source>
        <dbReference type="EMBL" id="GHB39558.1"/>
    </source>
</evidence>
<dbReference type="PIRSF" id="PIRSF029792">
    <property type="entry name" value="Pro_racemase"/>
    <property type="match status" value="1"/>
</dbReference>
<gene>
    <name evidence="5" type="ORF">GCM10007094_31300</name>
</gene>
<evidence type="ECO:0000313" key="6">
    <source>
        <dbReference type="Proteomes" id="UP000637980"/>
    </source>
</evidence>
<evidence type="ECO:0000256" key="2">
    <source>
        <dbReference type="ARBA" id="ARBA00023235"/>
    </source>
</evidence>
<dbReference type="Gene3D" id="3.10.310.10">
    <property type="entry name" value="Diaminopimelate Epimerase, Chain A, domain 1"/>
    <property type="match status" value="2"/>
</dbReference>
<dbReference type="NCBIfam" id="NF010578">
    <property type="entry name" value="PRK13971.1"/>
    <property type="match status" value="1"/>
</dbReference>
<dbReference type="SFLD" id="SFLDS00028">
    <property type="entry name" value="Proline_Racemase"/>
    <property type="match status" value="1"/>
</dbReference>
<dbReference type="InterPro" id="IPR008794">
    <property type="entry name" value="Pro_racemase_fam"/>
</dbReference>
<dbReference type="PANTHER" id="PTHR33442">
    <property type="entry name" value="TRANS-3-HYDROXY-L-PROLINE DEHYDRATASE"/>
    <property type="match status" value="1"/>
</dbReference>
<name>A0ABQ3EJ47_9HYPH</name>
<protein>
    <recommendedName>
        <fullName evidence="4">4-hydroxyproline epimerase</fullName>
        <ecNumber evidence="4">5.1.1.8</ecNumber>
    </recommendedName>
</protein>
<accession>A0ABQ3EJ47</accession>
<keyword evidence="2" id="KW-0413">Isomerase</keyword>
<organism evidence="5 6">
    <name type="scientific">Pseudovibrio japonicus</name>
    <dbReference type="NCBI Taxonomy" id="366534"/>
    <lineage>
        <taxon>Bacteria</taxon>
        <taxon>Pseudomonadati</taxon>
        <taxon>Pseudomonadota</taxon>
        <taxon>Alphaproteobacteria</taxon>
        <taxon>Hyphomicrobiales</taxon>
        <taxon>Stappiaceae</taxon>
        <taxon>Pseudovibrio</taxon>
    </lineage>
</organism>
<sequence length="356" mass="38599">MPRNKGEGDLVSKSFFCVDGHTCGNPVRLVSGGVPALRGKDMLEKRADFLQRYDWIRTGLMFEPRGHDMMSGAMLFPPTRPDCDVAVLFIETSGCLPMCGHGTIGTITMALEEGLIEPREPGKVYLDTPAGLVVAEYTENAGHVESVRLTNVPSYLAEAGLTVELPGLGEISVDVAYGGNFYAIVEEQENFPGLEHVGANALLDWSPRLRAALNDKYRVTHAEDDRIQGISHIQWTGKPSSPAADRRNAVFYGDKALDRSPCGTGTSARLAHLYTKGELKVGDTMRHESIIGSIFVGGVKESVDVGGHDGIIPTIEGWACKTGYNTIFLDERDPYMAGFQLTADGVKLCPEKASYS</sequence>
<evidence type="ECO:0000256" key="3">
    <source>
        <dbReference type="ARBA" id="ARBA00035826"/>
    </source>
</evidence>
<dbReference type="PANTHER" id="PTHR33442:SF1">
    <property type="entry name" value="TRANS-3-HYDROXY-L-PROLINE DEHYDRATASE"/>
    <property type="match status" value="1"/>
</dbReference>
<comment type="similarity">
    <text evidence="1">Belongs to the proline racemase family.</text>
</comment>
<comment type="catalytic activity">
    <reaction evidence="3">
        <text>trans-4-hydroxy-L-proline = cis-4-hydroxy-D-proline</text>
        <dbReference type="Rhea" id="RHEA:21152"/>
        <dbReference type="ChEBI" id="CHEBI:57690"/>
        <dbReference type="ChEBI" id="CHEBI:58375"/>
        <dbReference type="EC" id="5.1.1.8"/>
    </reaction>
</comment>
<dbReference type="EC" id="5.1.1.8" evidence="4"/>
<keyword evidence="6" id="KW-1185">Reference proteome</keyword>
<dbReference type="Proteomes" id="UP000637980">
    <property type="component" value="Unassembled WGS sequence"/>
</dbReference>
<dbReference type="EMBL" id="BMXE01000005">
    <property type="protein sequence ID" value="GHB39558.1"/>
    <property type="molecule type" value="Genomic_DNA"/>
</dbReference>
<evidence type="ECO:0000256" key="1">
    <source>
        <dbReference type="ARBA" id="ARBA00007529"/>
    </source>
</evidence>
<dbReference type="Pfam" id="PF05544">
    <property type="entry name" value="Pro_racemase"/>
    <property type="match status" value="1"/>
</dbReference>
<evidence type="ECO:0000256" key="4">
    <source>
        <dbReference type="ARBA" id="ARBA00039135"/>
    </source>
</evidence>